<gene>
    <name evidence="4" type="ORF">CYNAS_LOCUS1079</name>
</gene>
<dbReference type="Proteomes" id="UP001176961">
    <property type="component" value="Unassembled WGS sequence"/>
</dbReference>
<sequence>MSRCFLPELPVPDRGQKFRKDVEQALAPLREAVSRGDFDSAGNLVEVVNDEYKMTISMNVAQFTPDQLSVDVDGRVLTIEGKQENEESNGSFMRSFVRQWALPDDIDADQLKCTITEDGHLAVEAPKIAVEPISKSA</sequence>
<dbReference type="GO" id="GO:0051082">
    <property type="term" value="F:unfolded protein binding"/>
    <property type="evidence" value="ECO:0007669"/>
    <property type="project" value="TreeGrafter"/>
</dbReference>
<evidence type="ECO:0000313" key="4">
    <source>
        <dbReference type="EMBL" id="CAJ0589096.1"/>
    </source>
</evidence>
<comment type="caution">
    <text evidence="4">The sequence shown here is derived from an EMBL/GenBank/DDBJ whole genome shotgun (WGS) entry which is preliminary data.</text>
</comment>
<dbReference type="GO" id="GO:0005737">
    <property type="term" value="C:cytoplasm"/>
    <property type="evidence" value="ECO:0007669"/>
    <property type="project" value="TreeGrafter"/>
</dbReference>
<dbReference type="Pfam" id="PF00011">
    <property type="entry name" value="HSP20"/>
    <property type="match status" value="1"/>
</dbReference>
<evidence type="ECO:0000256" key="2">
    <source>
        <dbReference type="RuleBase" id="RU003616"/>
    </source>
</evidence>
<protein>
    <recommendedName>
        <fullName evidence="3">SHSP domain-containing protein</fullName>
    </recommendedName>
</protein>
<dbReference type="SUPFAM" id="SSF49764">
    <property type="entry name" value="HSP20-like chaperones"/>
    <property type="match status" value="1"/>
</dbReference>
<dbReference type="GO" id="GO:0009408">
    <property type="term" value="P:response to heat"/>
    <property type="evidence" value="ECO:0007669"/>
    <property type="project" value="TreeGrafter"/>
</dbReference>
<dbReference type="AlphaFoldDB" id="A0AA36DKV0"/>
<dbReference type="Gene3D" id="2.60.40.790">
    <property type="match status" value="1"/>
</dbReference>
<dbReference type="InterPro" id="IPR002068">
    <property type="entry name" value="A-crystallin/Hsp20_dom"/>
</dbReference>
<evidence type="ECO:0000259" key="3">
    <source>
        <dbReference type="PROSITE" id="PS01031"/>
    </source>
</evidence>
<dbReference type="PANTHER" id="PTHR45640">
    <property type="entry name" value="HEAT SHOCK PROTEIN HSP-12.2-RELATED"/>
    <property type="match status" value="1"/>
</dbReference>
<dbReference type="GO" id="GO:0042026">
    <property type="term" value="P:protein refolding"/>
    <property type="evidence" value="ECO:0007669"/>
    <property type="project" value="TreeGrafter"/>
</dbReference>
<dbReference type="GO" id="GO:0005634">
    <property type="term" value="C:nucleus"/>
    <property type="evidence" value="ECO:0007669"/>
    <property type="project" value="TreeGrafter"/>
</dbReference>
<dbReference type="EMBL" id="CATQJL010000001">
    <property type="protein sequence ID" value="CAJ0589096.1"/>
    <property type="molecule type" value="Genomic_DNA"/>
</dbReference>
<keyword evidence="5" id="KW-1185">Reference proteome</keyword>
<dbReference type="PRINTS" id="PR00299">
    <property type="entry name" value="ACRYSTALLIN"/>
</dbReference>
<dbReference type="InterPro" id="IPR001436">
    <property type="entry name" value="Alpha-crystallin/sHSP_animal"/>
</dbReference>
<dbReference type="PROSITE" id="PS01031">
    <property type="entry name" value="SHSP"/>
    <property type="match status" value="1"/>
</dbReference>
<dbReference type="CDD" id="cd06526">
    <property type="entry name" value="metazoan_ACD"/>
    <property type="match status" value="1"/>
</dbReference>
<reference evidence="4" key="1">
    <citation type="submission" date="2023-07" db="EMBL/GenBank/DDBJ databases">
        <authorList>
            <consortium name="CYATHOMIX"/>
        </authorList>
    </citation>
    <scope>NUCLEOTIDE SEQUENCE</scope>
    <source>
        <strain evidence="4">N/A</strain>
    </source>
</reference>
<name>A0AA36DKV0_CYLNA</name>
<feature type="domain" description="SHSP" evidence="3">
    <location>
        <begin position="36"/>
        <end position="137"/>
    </location>
</feature>
<accession>A0AA36DKV0</accession>
<comment type="similarity">
    <text evidence="1 2">Belongs to the small heat shock protein (HSP20) family.</text>
</comment>
<evidence type="ECO:0000313" key="5">
    <source>
        <dbReference type="Proteomes" id="UP001176961"/>
    </source>
</evidence>
<organism evidence="4 5">
    <name type="scientific">Cylicocyclus nassatus</name>
    <name type="common">Nematode worm</name>
    <dbReference type="NCBI Taxonomy" id="53992"/>
    <lineage>
        <taxon>Eukaryota</taxon>
        <taxon>Metazoa</taxon>
        <taxon>Ecdysozoa</taxon>
        <taxon>Nematoda</taxon>
        <taxon>Chromadorea</taxon>
        <taxon>Rhabditida</taxon>
        <taxon>Rhabditina</taxon>
        <taxon>Rhabditomorpha</taxon>
        <taxon>Strongyloidea</taxon>
        <taxon>Strongylidae</taxon>
        <taxon>Cylicocyclus</taxon>
    </lineage>
</organism>
<dbReference type="GO" id="GO:0036498">
    <property type="term" value="P:IRE1-mediated unfolded protein response"/>
    <property type="evidence" value="ECO:0007669"/>
    <property type="project" value="TreeGrafter"/>
</dbReference>
<dbReference type="PANTHER" id="PTHR45640:SF32">
    <property type="entry name" value="STRESS-INDUCED PROTEIN 1"/>
    <property type="match status" value="1"/>
</dbReference>
<proteinExistence type="inferred from homology"/>
<dbReference type="InterPro" id="IPR008978">
    <property type="entry name" value="HSP20-like_chaperone"/>
</dbReference>
<evidence type="ECO:0000256" key="1">
    <source>
        <dbReference type="PROSITE-ProRule" id="PRU00285"/>
    </source>
</evidence>